<proteinExistence type="predicted"/>
<dbReference type="WBParaSite" id="JU765_v2.g17656.t1">
    <property type="protein sequence ID" value="JU765_v2.g17656.t1"/>
    <property type="gene ID" value="JU765_v2.g17656"/>
</dbReference>
<dbReference type="Proteomes" id="UP000887576">
    <property type="component" value="Unplaced"/>
</dbReference>
<name>A0AC34QME2_9BILA</name>
<evidence type="ECO:0000313" key="2">
    <source>
        <dbReference type="WBParaSite" id="JU765_v2.g17656.t1"/>
    </source>
</evidence>
<evidence type="ECO:0000313" key="1">
    <source>
        <dbReference type="Proteomes" id="UP000887576"/>
    </source>
</evidence>
<organism evidence="1 2">
    <name type="scientific">Panagrolaimus sp. JU765</name>
    <dbReference type="NCBI Taxonomy" id="591449"/>
    <lineage>
        <taxon>Eukaryota</taxon>
        <taxon>Metazoa</taxon>
        <taxon>Ecdysozoa</taxon>
        <taxon>Nematoda</taxon>
        <taxon>Chromadorea</taxon>
        <taxon>Rhabditida</taxon>
        <taxon>Tylenchina</taxon>
        <taxon>Panagrolaimomorpha</taxon>
        <taxon>Panagrolaimoidea</taxon>
        <taxon>Panagrolaimidae</taxon>
        <taxon>Panagrolaimus</taxon>
    </lineage>
</organism>
<sequence length="85" mass="9722">MSVFHWFRNRQSTGDIEVIQPDGTTQVTLSEQTRKMNVCRLLVFVFYIIVAIGCAVAISCLIGIQSNEFIRQNEAFFLARPPRQT</sequence>
<accession>A0AC34QME2</accession>
<protein>
    <submittedName>
        <fullName evidence="2">Uncharacterized protein</fullName>
    </submittedName>
</protein>
<reference evidence="2" key="1">
    <citation type="submission" date="2022-11" db="UniProtKB">
        <authorList>
            <consortium name="WormBaseParasite"/>
        </authorList>
    </citation>
    <scope>IDENTIFICATION</scope>
</reference>